<dbReference type="GO" id="GO:0071333">
    <property type="term" value="P:cellular response to glucose stimulus"/>
    <property type="evidence" value="ECO:0007669"/>
    <property type="project" value="TreeGrafter"/>
</dbReference>
<feature type="domain" description="Phosphoenolpyruvate carboxykinase C-terminal P-loop" evidence="1">
    <location>
        <begin position="1"/>
        <end position="82"/>
    </location>
</feature>
<reference evidence="3" key="1">
    <citation type="submission" date="2022-11" db="UniProtKB">
        <authorList>
            <consortium name="WormBaseParasite"/>
        </authorList>
    </citation>
    <scope>IDENTIFICATION</scope>
</reference>
<dbReference type="AlphaFoldDB" id="A0A914H320"/>
<dbReference type="GO" id="GO:0005829">
    <property type="term" value="C:cytosol"/>
    <property type="evidence" value="ECO:0007669"/>
    <property type="project" value="TreeGrafter"/>
</dbReference>
<dbReference type="GO" id="GO:0046327">
    <property type="term" value="P:glycerol biosynthetic process from pyruvate"/>
    <property type="evidence" value="ECO:0007669"/>
    <property type="project" value="TreeGrafter"/>
</dbReference>
<dbReference type="GO" id="GO:0033993">
    <property type="term" value="P:response to lipid"/>
    <property type="evidence" value="ECO:0007669"/>
    <property type="project" value="TreeGrafter"/>
</dbReference>
<keyword evidence="2" id="KW-1185">Reference proteome</keyword>
<evidence type="ECO:0000313" key="2">
    <source>
        <dbReference type="Proteomes" id="UP000887572"/>
    </source>
</evidence>
<dbReference type="Pfam" id="PF00821">
    <property type="entry name" value="PEPCK_GTP"/>
    <property type="match status" value="1"/>
</dbReference>
<dbReference type="PANTHER" id="PTHR11561">
    <property type="entry name" value="PHOSPHOENOLPYRUVATE CARBOXYKINASE"/>
    <property type="match status" value="1"/>
</dbReference>
<dbReference type="InterPro" id="IPR035077">
    <property type="entry name" value="PEP_carboxykinase_GTP_C"/>
</dbReference>
<dbReference type="GO" id="GO:0006094">
    <property type="term" value="P:gluconeogenesis"/>
    <property type="evidence" value="ECO:0007669"/>
    <property type="project" value="InterPro"/>
</dbReference>
<dbReference type="GO" id="GO:0004613">
    <property type="term" value="F:phosphoenolpyruvate carboxykinase (GTP) activity"/>
    <property type="evidence" value="ECO:0007669"/>
    <property type="project" value="TreeGrafter"/>
</dbReference>
<dbReference type="SUPFAM" id="SSF53795">
    <property type="entry name" value="PEP carboxykinase-like"/>
    <property type="match status" value="1"/>
</dbReference>
<protein>
    <submittedName>
        <fullName evidence="3">Phosphoenolpyruvate carboxykinase C-terminal P-loop domain-containing protein</fullName>
    </submittedName>
</protein>
<dbReference type="Proteomes" id="UP000887572">
    <property type="component" value="Unplaced"/>
</dbReference>
<proteinExistence type="predicted"/>
<evidence type="ECO:0000313" key="3">
    <source>
        <dbReference type="WBParaSite" id="Gr19_v10_g12798.t1"/>
    </source>
</evidence>
<dbReference type="InterPro" id="IPR008209">
    <property type="entry name" value="PEP_carboxykinase_GTP"/>
</dbReference>
<dbReference type="PANTHER" id="PTHR11561:SF16">
    <property type="entry name" value="PHOSPHOENOLPYRUVATE CARBOXYKINASE (GTP)"/>
    <property type="match status" value="1"/>
</dbReference>
<name>A0A914H320_GLORO</name>
<dbReference type="GO" id="GO:0030145">
    <property type="term" value="F:manganese ion binding"/>
    <property type="evidence" value="ECO:0007669"/>
    <property type="project" value="TreeGrafter"/>
</dbReference>
<dbReference type="GO" id="GO:0006107">
    <property type="term" value="P:oxaloacetate metabolic process"/>
    <property type="evidence" value="ECO:0007669"/>
    <property type="project" value="TreeGrafter"/>
</dbReference>
<dbReference type="Gene3D" id="3.90.228.20">
    <property type="match status" value="1"/>
</dbReference>
<dbReference type="GO" id="GO:0005525">
    <property type="term" value="F:GTP binding"/>
    <property type="evidence" value="ECO:0007669"/>
    <property type="project" value="InterPro"/>
</dbReference>
<evidence type="ECO:0000259" key="1">
    <source>
        <dbReference type="Pfam" id="PF00821"/>
    </source>
</evidence>
<dbReference type="InterPro" id="IPR013035">
    <property type="entry name" value="PEP_carboxykinase_C"/>
</dbReference>
<dbReference type="GO" id="GO:0042594">
    <property type="term" value="P:response to starvation"/>
    <property type="evidence" value="ECO:0007669"/>
    <property type="project" value="TreeGrafter"/>
</dbReference>
<dbReference type="GO" id="GO:0019543">
    <property type="term" value="P:propionate catabolic process"/>
    <property type="evidence" value="ECO:0007669"/>
    <property type="project" value="TreeGrafter"/>
</dbReference>
<organism evidence="2 3">
    <name type="scientific">Globodera rostochiensis</name>
    <name type="common">Golden nematode worm</name>
    <name type="synonym">Heterodera rostochiensis</name>
    <dbReference type="NCBI Taxonomy" id="31243"/>
    <lineage>
        <taxon>Eukaryota</taxon>
        <taxon>Metazoa</taxon>
        <taxon>Ecdysozoa</taxon>
        <taxon>Nematoda</taxon>
        <taxon>Chromadorea</taxon>
        <taxon>Rhabditida</taxon>
        <taxon>Tylenchina</taxon>
        <taxon>Tylenchomorpha</taxon>
        <taxon>Tylenchoidea</taxon>
        <taxon>Heteroderidae</taxon>
        <taxon>Heteroderinae</taxon>
        <taxon>Globodera</taxon>
    </lineage>
</organism>
<accession>A0A914H320</accession>
<sequence>DWIVRRLEDKPDIGIETAIGTIPTRGSMNLDELGKIDWDELMSLPPDYWHEDAKEVRTFLEEQVGTDLPEAILNELNSQEKRIAAL</sequence>
<dbReference type="WBParaSite" id="Gr19_v10_g12798.t1">
    <property type="protein sequence ID" value="Gr19_v10_g12798.t1"/>
    <property type="gene ID" value="Gr19_v10_g12798"/>
</dbReference>